<dbReference type="EMBL" id="QZFV01000108">
    <property type="protein sequence ID" value="RJQ81643.1"/>
    <property type="molecule type" value="Genomic_DNA"/>
</dbReference>
<organism evidence="2 3">
    <name type="scientific">Amycolatopsis panacis</name>
    <dbReference type="NCBI Taxonomy" id="2340917"/>
    <lineage>
        <taxon>Bacteria</taxon>
        <taxon>Bacillati</taxon>
        <taxon>Actinomycetota</taxon>
        <taxon>Actinomycetes</taxon>
        <taxon>Pseudonocardiales</taxon>
        <taxon>Pseudonocardiaceae</taxon>
        <taxon>Amycolatopsis</taxon>
    </lineage>
</organism>
<feature type="chain" id="PRO_5019200640" evidence="1">
    <location>
        <begin position="21"/>
        <end position="822"/>
    </location>
</feature>
<sequence length="822" mass="87673">MFATLSILMVMFAAGVPAEAQTAGPPRGASVGPVGWDVYRSLDGMAALRPGAQTKQFSSFDRTGGNDDGFRGTYSCLRVTAEGCVIAEKTGAGEIESMWFTRDQGAMTGNGRLNVELDGEAVLNGSLQDIVDGRLGAPFVWPLVGNGADTSGGSVIKVPMPYQRSMRVTVQHNPLFYHLTYREFPDAAGVRTFDPDDRALDVVDRLRGFGIRDPKPAARLAKTTSADADVPDGATRQFAALHGPGAISQLRVTLPQVLSEPRVRDDGRAFGAGGHSSLRIAIDPGNTGVRLTRRVDPAIGHQVADVTVDGVAAGQWTTGAPVAAGGWADQVLELPPSRTAGRSAVRIATAFVASDVDVNEFRYDVHSRVEGQWRRTDVLDLGPAHPGEEQAHDYQLTMQTWQGDRTYRYPRDPARLAASQSVLGGARLRIAFDGKTTVDSPIGEFFGSGLGRFDSRTMLSSIDATDGGSFTAWWPMPYRRSAVVELVNASGVPITGARVEVTAAADPGAATGLRPGGELGYFTATSHAGSTTTGADWPILDTTGRGVFYGETQTMRGLISSGNQRNYLEGDERVYVDGAASPQWYGTGTEDFFESGWYFRDGTIFAMPLAGDPAYQVAGDGCRYDCTGAIRLLAGDAVPFSSALTFGIEHGPVDDSPAVYSSTAYWYGQPDQGLRQTDSFDVGDDAGRASHGYAAEGETRETLTSAFEGTKVTGPVTKVSTAATGPVRFTMTLDPGNSGARLLRTGDQNAAYQRAAVFVDDKLVGSWTQPLHNTTHRWLEDTFALPMRITAGRSSIDVRIVPEGDGPAWSAARYRLETVTIG</sequence>
<protein>
    <submittedName>
        <fullName evidence="2">DUF2961 domain-containing protein</fullName>
    </submittedName>
</protein>
<feature type="signal peptide" evidence="1">
    <location>
        <begin position="1"/>
        <end position="20"/>
    </location>
</feature>
<keyword evidence="1" id="KW-0732">Signal</keyword>
<gene>
    <name evidence="2" type="ORF">D5S19_23185</name>
</gene>
<evidence type="ECO:0000313" key="2">
    <source>
        <dbReference type="EMBL" id="RJQ81643.1"/>
    </source>
</evidence>
<name>A0A419HX60_9PSEU</name>
<dbReference type="Pfam" id="PF11175">
    <property type="entry name" value="DUF2961"/>
    <property type="match status" value="1"/>
</dbReference>
<dbReference type="InterPro" id="IPR021345">
    <property type="entry name" value="DUF2961"/>
</dbReference>
<proteinExistence type="predicted"/>
<comment type="caution">
    <text evidence="2">The sequence shown here is derived from an EMBL/GenBank/DDBJ whole genome shotgun (WGS) entry which is preliminary data.</text>
</comment>
<dbReference type="AlphaFoldDB" id="A0A419HX60"/>
<dbReference type="Gene3D" id="2.60.120.1390">
    <property type="match status" value="3"/>
</dbReference>
<reference evidence="2 3" key="1">
    <citation type="submission" date="2018-09" db="EMBL/GenBank/DDBJ databases">
        <title>YIM PH 21725 draft genome.</title>
        <authorList>
            <person name="Miao C."/>
        </authorList>
    </citation>
    <scope>NUCLEOTIDE SEQUENCE [LARGE SCALE GENOMIC DNA]</scope>
    <source>
        <strain evidence="3">YIM PH21725</strain>
    </source>
</reference>
<evidence type="ECO:0000256" key="1">
    <source>
        <dbReference type="SAM" id="SignalP"/>
    </source>
</evidence>
<accession>A0A419HX60</accession>
<dbReference type="OrthoDB" id="2518538at2"/>
<keyword evidence="3" id="KW-1185">Reference proteome</keyword>
<dbReference type="Proteomes" id="UP000285112">
    <property type="component" value="Unassembled WGS sequence"/>
</dbReference>
<evidence type="ECO:0000313" key="3">
    <source>
        <dbReference type="Proteomes" id="UP000285112"/>
    </source>
</evidence>